<dbReference type="EMBL" id="MASW01000001">
    <property type="protein sequence ID" value="PXY32640.1"/>
    <property type="molecule type" value="Genomic_DNA"/>
</dbReference>
<protein>
    <recommendedName>
        <fullName evidence="3">DUF4878 domain-containing protein</fullName>
    </recommendedName>
</protein>
<dbReference type="AlphaFoldDB" id="A0A2V4BBJ6"/>
<dbReference type="Proteomes" id="UP000249915">
    <property type="component" value="Unassembled WGS sequence"/>
</dbReference>
<gene>
    <name evidence="1" type="ORF">BAY60_01330</name>
</gene>
<sequence>MLIGVVAIIVTWLVVVTVLIAREPEIGVESPQRLRAQLEHALNERDAEQLTGVLGYPPGHVEDFAGAYVARLDDTGAHAIEVTLEPGTAAPRVAKVSGRLAGGGTFAYRVAVAERDGSWRLEFTPPL</sequence>
<reference evidence="1 2" key="1">
    <citation type="submission" date="2016-07" db="EMBL/GenBank/DDBJ databases">
        <title>Draft genome sequence of Prauserella muralis DSM 45305, isolated from a mould-covered wall in an indoor environment.</title>
        <authorList>
            <person name="Ruckert C."/>
            <person name="Albersmeier A."/>
            <person name="Jiang C.-L."/>
            <person name="Jiang Y."/>
            <person name="Kalinowski J."/>
            <person name="Schneider O."/>
            <person name="Winkler A."/>
            <person name="Zotchev S.B."/>
        </authorList>
    </citation>
    <scope>NUCLEOTIDE SEQUENCE [LARGE SCALE GENOMIC DNA]</scope>
    <source>
        <strain evidence="1 2">DSM 45305</strain>
    </source>
</reference>
<comment type="caution">
    <text evidence="1">The sequence shown here is derived from an EMBL/GenBank/DDBJ whole genome shotgun (WGS) entry which is preliminary data.</text>
</comment>
<evidence type="ECO:0000313" key="2">
    <source>
        <dbReference type="Proteomes" id="UP000249915"/>
    </source>
</evidence>
<proteinExistence type="predicted"/>
<accession>A0A2V4BBJ6</accession>
<keyword evidence="2" id="KW-1185">Reference proteome</keyword>
<evidence type="ECO:0000313" key="1">
    <source>
        <dbReference type="EMBL" id="PXY32640.1"/>
    </source>
</evidence>
<name>A0A2V4BBJ6_9PSEU</name>
<evidence type="ECO:0008006" key="3">
    <source>
        <dbReference type="Google" id="ProtNLM"/>
    </source>
</evidence>
<organism evidence="1 2">
    <name type="scientific">Prauserella muralis</name>
    <dbReference type="NCBI Taxonomy" id="588067"/>
    <lineage>
        <taxon>Bacteria</taxon>
        <taxon>Bacillati</taxon>
        <taxon>Actinomycetota</taxon>
        <taxon>Actinomycetes</taxon>
        <taxon>Pseudonocardiales</taxon>
        <taxon>Pseudonocardiaceae</taxon>
        <taxon>Prauserella</taxon>
    </lineage>
</organism>